<dbReference type="Proteomes" id="UP000815325">
    <property type="component" value="Unassembled WGS sequence"/>
</dbReference>
<dbReference type="Pfam" id="PF01467">
    <property type="entry name" value="CTP_transf_like"/>
    <property type="match status" value="1"/>
</dbReference>
<protein>
    <recommendedName>
        <fullName evidence="1">Cytidyltransferase-like domain-containing protein</fullName>
    </recommendedName>
</protein>
<proteinExistence type="predicted"/>
<dbReference type="EMBL" id="MU069530">
    <property type="protein sequence ID" value="KAF5839853.1"/>
    <property type="molecule type" value="Genomic_DNA"/>
</dbReference>
<organism evidence="2 3">
    <name type="scientific">Dunaliella salina</name>
    <name type="common">Green alga</name>
    <name type="synonym">Protococcus salinus</name>
    <dbReference type="NCBI Taxonomy" id="3046"/>
    <lineage>
        <taxon>Eukaryota</taxon>
        <taxon>Viridiplantae</taxon>
        <taxon>Chlorophyta</taxon>
        <taxon>core chlorophytes</taxon>
        <taxon>Chlorophyceae</taxon>
        <taxon>CS clade</taxon>
        <taxon>Chlamydomonadales</taxon>
        <taxon>Dunaliellaceae</taxon>
        <taxon>Dunaliella</taxon>
    </lineage>
</organism>
<sequence length="467" mass="50670">MAQVYLCRKGLAAWAQKPHLLRNSSLISFNKHTRRLMQQTSACQSGLDSTSAQLVQSINASNMRLVLYATGGAIQVPTWLLSNASGLNQTALLEVLLPQTQGSLVDLTKQVLPWCSEAAAFALAQAAYRRAAHLSAFGTPIVGISICVDPAAPEGHRAFVAVHGKAQGPCVACIQLTQPGASRVEEDTVVSRLALKVLADALDAWPRSLTGQSRTLSPHGWAPSEQLCVSQPLESEGIPSVVSLKQIAAPDPLEALMAGNVKCVEFNGSQVVTDAPRRNKLYLPGSFNPLHAGHKQLLAVARSLSGDKEAAFELSIGNPDKGMLPIEETRRRVQQFVDAQLPVVVSCAPLYTDKSDMFPDSTFVLGYDTAKRLVMPKYYGDSELNMLLNFARLRHRGCKLMVAGRFDAEAQKFLTLRDVQVPPGLADLFEDIDEYDFRVDLSSTELRAKAMRQEPLGARPSGASRVE</sequence>
<evidence type="ECO:0000259" key="1">
    <source>
        <dbReference type="Pfam" id="PF01467"/>
    </source>
</evidence>
<accession>A0ABQ7GZ11</accession>
<evidence type="ECO:0000313" key="3">
    <source>
        <dbReference type="Proteomes" id="UP000815325"/>
    </source>
</evidence>
<name>A0ABQ7GZ11_DUNSA</name>
<dbReference type="Gene3D" id="3.40.50.620">
    <property type="entry name" value="HUPs"/>
    <property type="match status" value="1"/>
</dbReference>
<dbReference type="PANTHER" id="PTHR31285">
    <property type="entry name" value="NICOTINAMIDE MONONUCLEOTIDE ADENYLYLTRANSFERASE"/>
    <property type="match status" value="1"/>
</dbReference>
<feature type="domain" description="Cytidyltransferase-like" evidence="1">
    <location>
        <begin position="283"/>
        <end position="448"/>
    </location>
</feature>
<evidence type="ECO:0000313" key="2">
    <source>
        <dbReference type="EMBL" id="KAF5839853.1"/>
    </source>
</evidence>
<dbReference type="SUPFAM" id="SSF52374">
    <property type="entry name" value="Nucleotidylyl transferase"/>
    <property type="match status" value="1"/>
</dbReference>
<keyword evidence="3" id="KW-1185">Reference proteome</keyword>
<dbReference type="PANTHER" id="PTHR31285:SF0">
    <property type="entry name" value="NICOTINAMIDE MONONUCLEOTIDE ADENYLYLTRANSFERASE"/>
    <property type="match status" value="1"/>
</dbReference>
<comment type="caution">
    <text evidence="2">The sequence shown here is derived from an EMBL/GenBank/DDBJ whole genome shotgun (WGS) entry which is preliminary data.</text>
</comment>
<dbReference type="InterPro" id="IPR004821">
    <property type="entry name" value="Cyt_trans-like"/>
</dbReference>
<gene>
    <name evidence="2" type="ORF">DUNSADRAFT_18396</name>
</gene>
<reference evidence="2" key="1">
    <citation type="submission" date="2017-08" db="EMBL/GenBank/DDBJ databases">
        <authorList>
            <person name="Polle J.E."/>
            <person name="Barry K."/>
            <person name="Cushman J."/>
            <person name="Schmutz J."/>
            <person name="Tran D."/>
            <person name="Hathwaick L.T."/>
            <person name="Yim W.C."/>
            <person name="Jenkins J."/>
            <person name="Mckie-Krisberg Z.M."/>
            <person name="Prochnik S."/>
            <person name="Lindquist E."/>
            <person name="Dockter R.B."/>
            <person name="Adam C."/>
            <person name="Molina H."/>
            <person name="Bunkerborg J."/>
            <person name="Jin E."/>
            <person name="Buchheim M."/>
            <person name="Magnuson J."/>
        </authorList>
    </citation>
    <scope>NUCLEOTIDE SEQUENCE</scope>
    <source>
        <strain evidence="2">CCAP 19/18</strain>
    </source>
</reference>
<dbReference type="InterPro" id="IPR014729">
    <property type="entry name" value="Rossmann-like_a/b/a_fold"/>
</dbReference>